<organism evidence="4 5">
    <name type="scientific">Leeia aquatica</name>
    <dbReference type="NCBI Taxonomy" id="2725557"/>
    <lineage>
        <taxon>Bacteria</taxon>
        <taxon>Pseudomonadati</taxon>
        <taxon>Pseudomonadota</taxon>
        <taxon>Betaproteobacteria</taxon>
        <taxon>Neisseriales</taxon>
        <taxon>Leeiaceae</taxon>
        <taxon>Leeia</taxon>
    </lineage>
</organism>
<sequence length="225" mass="25421">MRYFGMLLTLLFSLSASAGEYVLALSWQPRFCATHTDKPECPATAARHPLTLHGLWPQQNEYCQIPAETIANDRQHRWEALPQPATQTDTQAQLAQVMPGVQSYLDRHEWARHGSCAGTDADTYFRQAIRLTEQVQQSRLATLLRQQQGQAIPLQSLQNAARELNSQRNSVEFLCEQQQLTEIRLQLQAGQVQQLRLDMGNPRPSRPAPRKALCRSGLVQLAPVQ</sequence>
<comment type="similarity">
    <text evidence="1 2">Belongs to the RNase T2 family.</text>
</comment>
<dbReference type="Proteomes" id="UP000587991">
    <property type="component" value="Unassembled WGS sequence"/>
</dbReference>
<dbReference type="PANTHER" id="PTHR11240:SF22">
    <property type="entry name" value="RIBONUCLEASE T2"/>
    <property type="match status" value="1"/>
</dbReference>
<dbReference type="InterPro" id="IPR036430">
    <property type="entry name" value="RNase_T2-like_sf"/>
</dbReference>
<dbReference type="RefSeq" id="WP_168875464.1">
    <property type="nucleotide sequence ID" value="NZ_JABAIM010000001.1"/>
</dbReference>
<dbReference type="Gene3D" id="3.90.730.10">
    <property type="entry name" value="Ribonuclease T2-like"/>
    <property type="match status" value="1"/>
</dbReference>
<dbReference type="GO" id="GO:0006401">
    <property type="term" value="P:RNA catabolic process"/>
    <property type="evidence" value="ECO:0007669"/>
    <property type="project" value="TreeGrafter"/>
</dbReference>
<dbReference type="AlphaFoldDB" id="A0A847S3R5"/>
<dbReference type="SUPFAM" id="SSF55895">
    <property type="entry name" value="Ribonuclease Rh-like"/>
    <property type="match status" value="1"/>
</dbReference>
<dbReference type="GO" id="GO:0033897">
    <property type="term" value="F:ribonuclease T2 activity"/>
    <property type="evidence" value="ECO:0007669"/>
    <property type="project" value="InterPro"/>
</dbReference>
<dbReference type="GO" id="GO:0003723">
    <property type="term" value="F:RNA binding"/>
    <property type="evidence" value="ECO:0007669"/>
    <property type="project" value="InterPro"/>
</dbReference>
<name>A0A847S3R5_9NEIS</name>
<dbReference type="EMBL" id="JABAIM010000001">
    <property type="protein sequence ID" value="NLR73807.1"/>
    <property type="molecule type" value="Genomic_DNA"/>
</dbReference>
<dbReference type="PANTHER" id="PTHR11240">
    <property type="entry name" value="RIBONUCLEASE T2"/>
    <property type="match status" value="1"/>
</dbReference>
<accession>A0A847S3R5</accession>
<feature type="chain" id="PRO_5033061631" evidence="3">
    <location>
        <begin position="19"/>
        <end position="225"/>
    </location>
</feature>
<feature type="signal peptide" evidence="3">
    <location>
        <begin position="1"/>
        <end position="18"/>
    </location>
</feature>
<evidence type="ECO:0000313" key="4">
    <source>
        <dbReference type="EMBL" id="NLR73807.1"/>
    </source>
</evidence>
<evidence type="ECO:0000256" key="1">
    <source>
        <dbReference type="ARBA" id="ARBA00007469"/>
    </source>
</evidence>
<gene>
    <name evidence="4" type="ORF">HF682_01360</name>
</gene>
<dbReference type="Pfam" id="PF00445">
    <property type="entry name" value="Ribonuclease_T2"/>
    <property type="match status" value="1"/>
</dbReference>
<keyword evidence="3" id="KW-0732">Signal</keyword>
<evidence type="ECO:0000256" key="2">
    <source>
        <dbReference type="RuleBase" id="RU004328"/>
    </source>
</evidence>
<evidence type="ECO:0000313" key="5">
    <source>
        <dbReference type="Proteomes" id="UP000587991"/>
    </source>
</evidence>
<keyword evidence="5" id="KW-1185">Reference proteome</keyword>
<reference evidence="4 5" key="1">
    <citation type="submission" date="2020-04" db="EMBL/GenBank/DDBJ databases">
        <title>Draft genome of Leeia sp. IMCC25680.</title>
        <authorList>
            <person name="Song J."/>
            <person name="Cho J.-C."/>
        </authorList>
    </citation>
    <scope>NUCLEOTIDE SEQUENCE [LARGE SCALE GENOMIC DNA]</scope>
    <source>
        <strain evidence="4 5">IMCC25680</strain>
    </source>
</reference>
<proteinExistence type="inferred from homology"/>
<comment type="caution">
    <text evidence="4">The sequence shown here is derived from an EMBL/GenBank/DDBJ whole genome shotgun (WGS) entry which is preliminary data.</text>
</comment>
<protein>
    <submittedName>
        <fullName evidence="4">Uncharacterized protein</fullName>
    </submittedName>
</protein>
<dbReference type="InterPro" id="IPR001568">
    <property type="entry name" value="RNase_T2-like"/>
</dbReference>
<evidence type="ECO:0000256" key="3">
    <source>
        <dbReference type="SAM" id="SignalP"/>
    </source>
</evidence>